<protein>
    <submittedName>
        <fullName evidence="1">Uncharacterized protein</fullName>
    </submittedName>
</protein>
<comment type="caution">
    <text evidence="1">The sequence shown here is derived from an EMBL/GenBank/DDBJ whole genome shotgun (WGS) entry which is preliminary data.</text>
</comment>
<accession>N6Z003</accession>
<gene>
    <name evidence="1" type="ORF">C667_10100</name>
</gene>
<proteinExistence type="predicted"/>
<dbReference type="AlphaFoldDB" id="N6Z003"/>
<evidence type="ECO:0000313" key="1">
    <source>
        <dbReference type="EMBL" id="ENO97195.1"/>
    </source>
</evidence>
<evidence type="ECO:0000313" key="2">
    <source>
        <dbReference type="Proteomes" id="UP000013047"/>
    </source>
</evidence>
<name>N6Z003_9RHOO</name>
<dbReference type="Proteomes" id="UP000013047">
    <property type="component" value="Unassembled WGS sequence"/>
</dbReference>
<dbReference type="EMBL" id="AMXF01000060">
    <property type="protein sequence ID" value="ENO97195.1"/>
    <property type="molecule type" value="Genomic_DNA"/>
</dbReference>
<reference evidence="1 2" key="1">
    <citation type="submission" date="2012-09" db="EMBL/GenBank/DDBJ databases">
        <title>Draft Genome Sequences of 6 Strains from Genus Thauera.</title>
        <authorList>
            <person name="Liu B."/>
            <person name="Shapleigh J.P."/>
            <person name="Frostegard A.H."/>
        </authorList>
    </citation>
    <scope>NUCLEOTIDE SEQUENCE [LARGE SCALE GENOMIC DNA]</scope>
    <source>
        <strain evidence="1 2">B4P</strain>
    </source>
</reference>
<organism evidence="1 2">
    <name type="scientific">Thauera phenylacetica B4P</name>
    <dbReference type="NCBI Taxonomy" id="1234382"/>
    <lineage>
        <taxon>Bacteria</taxon>
        <taxon>Pseudomonadati</taxon>
        <taxon>Pseudomonadota</taxon>
        <taxon>Betaproteobacteria</taxon>
        <taxon>Rhodocyclales</taxon>
        <taxon>Zoogloeaceae</taxon>
        <taxon>Thauera</taxon>
    </lineage>
</organism>
<sequence>MGLWMRQVICSFSQRRVVTIRQIDDGTIAGQFSLVDWQQLDAIAAGVEQLLRDLGLVDAGCVEVGQVLRGVPGTSAMVPSVVIWGDAAISGETSLMIDSALEKFAEALKPRAPVGQGDLYPVAEPLADFTEDRLQEIDRAGAECARALGKSIRHSVTLENADEKVVAIAQGPLRPPASGAVGDESTREVQAIVDALGFRDFSVRLFTEDGERIDGHYESHDDFGTLAGLLQVRHTQAFEIVTRTDDKGKLRTVVRLPSCGR</sequence>
<keyword evidence="2" id="KW-1185">Reference proteome</keyword>